<evidence type="ECO:0000313" key="6">
    <source>
        <dbReference type="EMBL" id="BAG16908.1"/>
    </source>
</evidence>
<dbReference type="AlphaFoldDB" id="B1VM07"/>
<accession>B1VM07</accession>
<gene>
    <name evidence="7" type="ordered locus">SGR_7060t</name>
    <name evidence="6" type="ordered locus">SGR_79t</name>
</gene>
<protein>
    <submittedName>
        <fullName evidence="6">ArsR-family transcriptional regulator</fullName>
    </submittedName>
</protein>
<dbReference type="EMBL" id="AP009493">
    <property type="protein sequence ID" value="BAG23887.1"/>
    <property type="molecule type" value="Genomic_DNA"/>
</dbReference>
<dbReference type="Proteomes" id="UP000001685">
    <property type="component" value="Chromosome"/>
</dbReference>
<sequence>MLRIHFTAQDLARVVLAHNDALPVSEAVMSLQVLRRGSGLLLPGWRRHVLDHLPAQASLLGCLVPASGWIPDFLTPSNHASPAGGAFEVIRATPRSRLGPELRHLSHRRLPPWVGQLADGDRETLNAVSDALAAYYDIAVTPVADRMRTILDADRVQRVHTMARAGVGAVLAGLHPQVRWREPVLELPGRGEVDFHLEGRGLLLCAHVFCGPQPRALLNNVDTPVLVYSPVRSLQIGELAAERSSDTKCSPAALEALLGRTRAAVLHALADPAGHTTKQLALRLGISPASASEHASALRAVGLVTSLRYANTVRHTVTRLGTSLLVTGNAKTAAAAPTNEPPAPARHGISQQDR</sequence>
<evidence type="ECO:0000313" key="8">
    <source>
        <dbReference type="Proteomes" id="UP000001685"/>
    </source>
</evidence>
<proteinExistence type="predicted"/>
<dbReference type="PANTHER" id="PTHR43132">
    <property type="entry name" value="ARSENICAL RESISTANCE OPERON REPRESSOR ARSR-RELATED"/>
    <property type="match status" value="1"/>
</dbReference>
<evidence type="ECO:0000256" key="3">
    <source>
        <dbReference type="ARBA" id="ARBA00023163"/>
    </source>
</evidence>
<dbReference type="PANTHER" id="PTHR43132:SF8">
    <property type="entry name" value="HTH-TYPE TRANSCRIPTIONAL REGULATOR KMTR"/>
    <property type="match status" value="1"/>
</dbReference>
<reference evidence="6" key="2">
    <citation type="journal article" date="2008" name="J. Bacteriol.">
        <title>The genome sequence of the streptomycin-producing microorganism Streptomyces griseus IFO 13350.</title>
        <authorList>
            <person name="Ohnishi Y."/>
            <person name="Ishikawa J."/>
            <person name="Hara H."/>
            <person name="Suzuki H."/>
            <person name="Ikenoya M."/>
            <person name="Ikeda H."/>
            <person name="Yamashita A."/>
            <person name="Hattori M."/>
            <person name="Horinouchi S."/>
        </authorList>
    </citation>
    <scope>NUCLEOTIDE SEQUENCE</scope>
    <source>
        <strain evidence="6">NBRC 13350</strain>
    </source>
</reference>
<feature type="domain" description="HTH arsR-type" evidence="5">
    <location>
        <begin position="252"/>
        <end position="329"/>
    </location>
</feature>
<evidence type="ECO:0000256" key="2">
    <source>
        <dbReference type="ARBA" id="ARBA00023125"/>
    </source>
</evidence>
<dbReference type="HOGENOM" id="CLU_063235_1_0_11"/>
<evidence type="ECO:0000313" key="7">
    <source>
        <dbReference type="EMBL" id="BAG23887.1"/>
    </source>
</evidence>
<dbReference type="InterPro" id="IPR011991">
    <property type="entry name" value="ArsR-like_HTH"/>
</dbReference>
<dbReference type="EMBL" id="AP009493">
    <property type="protein sequence ID" value="BAG16908.1"/>
    <property type="molecule type" value="Genomic_DNA"/>
</dbReference>
<dbReference type="InterPro" id="IPR036388">
    <property type="entry name" value="WH-like_DNA-bd_sf"/>
</dbReference>
<dbReference type="KEGG" id="sgr:SGR_7060t"/>
<dbReference type="InterPro" id="IPR036390">
    <property type="entry name" value="WH_DNA-bd_sf"/>
</dbReference>
<reference evidence="8" key="1">
    <citation type="journal article" date="2008" name="J. Bacteriol.">
        <title>Genome sequence of the streptomycin-producing microorganism Streptomyces griseus IFO 13350.</title>
        <authorList>
            <person name="Ohnishi Y."/>
            <person name="Ishikawa J."/>
            <person name="Hara H."/>
            <person name="Suzuki H."/>
            <person name="Ikenoya M."/>
            <person name="Ikeda H."/>
            <person name="Yamashita A."/>
            <person name="Hattori M."/>
            <person name="Horinouchi S."/>
        </authorList>
    </citation>
    <scope>NUCLEOTIDE SEQUENCE [LARGE SCALE GENOMIC DNA]</scope>
    <source>
        <strain evidence="8">JCM 4626 / NBRC 13350</strain>
    </source>
</reference>
<dbReference type="SMART" id="SM00418">
    <property type="entry name" value="HTH_ARSR"/>
    <property type="match status" value="1"/>
</dbReference>
<evidence type="ECO:0000256" key="4">
    <source>
        <dbReference type="SAM" id="MobiDB-lite"/>
    </source>
</evidence>
<keyword evidence="1" id="KW-0805">Transcription regulation</keyword>
<feature type="region of interest" description="Disordered" evidence="4">
    <location>
        <begin position="331"/>
        <end position="354"/>
    </location>
</feature>
<dbReference type="GO" id="GO:0003700">
    <property type="term" value="F:DNA-binding transcription factor activity"/>
    <property type="evidence" value="ECO:0007669"/>
    <property type="project" value="InterPro"/>
</dbReference>
<reference evidence="6" key="3">
    <citation type="journal article" date="2008" name="J. Biol. Chem.">
        <title>Phenolic lipids synthesized by type III polyketide synthase confer penicillin resistance on Streptomyces griseus.</title>
        <authorList>
            <person name="Funabashi M."/>
            <person name="Funa N."/>
            <person name="Horinouchi S."/>
        </authorList>
    </citation>
    <scope>NUCLEOTIDE SEQUENCE</scope>
    <source>
        <strain evidence="6">NBRC 13350</strain>
    </source>
</reference>
<name>B1VM07_STRGG</name>
<reference evidence="6" key="4">
    <citation type="journal article" date="2008" name="Microbiology">
        <title>Conditionally positive effect of the TetR-family transcriptional regulator AtrA on streptomycin production by Streptomyces griseus.</title>
        <authorList>
            <person name="Hirano S."/>
            <person name="Tanaka K."/>
            <person name="Ohnishi Y."/>
            <person name="Horinouchi S."/>
        </authorList>
    </citation>
    <scope>NUCLEOTIDE SEQUENCE</scope>
    <source>
        <strain evidence="6">NBRC 13350</strain>
    </source>
</reference>
<evidence type="ECO:0000259" key="5">
    <source>
        <dbReference type="SMART" id="SM00418"/>
    </source>
</evidence>
<keyword evidence="2" id="KW-0238">DNA-binding</keyword>
<dbReference type="CDD" id="cd00090">
    <property type="entry name" value="HTH_ARSR"/>
    <property type="match status" value="1"/>
</dbReference>
<organism evidence="6 8">
    <name type="scientific">Streptomyces griseus subsp. griseus (strain JCM 4626 / CBS 651.72 / NBRC 13350 / KCC S-0626 / ISP 5235)</name>
    <dbReference type="NCBI Taxonomy" id="455632"/>
    <lineage>
        <taxon>Bacteria</taxon>
        <taxon>Bacillati</taxon>
        <taxon>Actinomycetota</taxon>
        <taxon>Actinomycetes</taxon>
        <taxon>Kitasatosporales</taxon>
        <taxon>Streptomycetaceae</taxon>
        <taxon>Streptomyces</taxon>
    </lineage>
</organism>
<keyword evidence="3" id="KW-0804">Transcription</keyword>
<dbReference type="SUPFAM" id="SSF46785">
    <property type="entry name" value="Winged helix' DNA-binding domain"/>
    <property type="match status" value="1"/>
</dbReference>
<dbReference type="GO" id="GO:0003677">
    <property type="term" value="F:DNA binding"/>
    <property type="evidence" value="ECO:0007669"/>
    <property type="project" value="UniProtKB-KW"/>
</dbReference>
<dbReference type="eggNOG" id="COG0640">
    <property type="taxonomic scope" value="Bacteria"/>
</dbReference>
<dbReference type="Pfam" id="PF12840">
    <property type="entry name" value="HTH_20"/>
    <property type="match status" value="1"/>
</dbReference>
<evidence type="ECO:0000256" key="1">
    <source>
        <dbReference type="ARBA" id="ARBA00023015"/>
    </source>
</evidence>
<dbReference type="InterPro" id="IPR051011">
    <property type="entry name" value="Metal_resp_trans_reg"/>
</dbReference>
<dbReference type="KEGG" id="sgr:SGR_79t"/>
<dbReference type="Gene3D" id="1.10.10.10">
    <property type="entry name" value="Winged helix-like DNA-binding domain superfamily/Winged helix DNA-binding domain"/>
    <property type="match status" value="1"/>
</dbReference>
<dbReference type="InterPro" id="IPR001845">
    <property type="entry name" value="HTH_ArsR_DNA-bd_dom"/>
</dbReference>